<protein>
    <submittedName>
        <fullName evidence="1">Uncharacterized protein</fullName>
    </submittedName>
</protein>
<dbReference type="AlphaFoldDB" id="A0A7J6V0N6"/>
<dbReference type="EMBL" id="JABWDY010040871">
    <property type="protein sequence ID" value="KAF5177825.1"/>
    <property type="molecule type" value="Genomic_DNA"/>
</dbReference>
<accession>A0A7J6V0N6</accession>
<sequence>MLYCTDLRFQNCGSVLLCFNKWHFKFSSFCNALRNMTLDFNCLEVFGNLLTSVLLCSNKWHFKFISFCNALRNKTVDFNRLEVFQNLFFFAPINGILSSAPSVTLFAT</sequence>
<comment type="caution">
    <text evidence="1">The sequence shown here is derived from an EMBL/GenBank/DDBJ whole genome shotgun (WGS) entry which is preliminary data.</text>
</comment>
<gene>
    <name evidence="1" type="ORF">FRX31_032587</name>
</gene>
<reference evidence="1 2" key="1">
    <citation type="submission" date="2020-06" db="EMBL/GenBank/DDBJ databases">
        <title>Transcriptomic and genomic resources for Thalictrum thalictroides and T. hernandezii: Facilitating candidate gene discovery in an emerging model plant lineage.</title>
        <authorList>
            <person name="Arias T."/>
            <person name="Riano-Pachon D.M."/>
            <person name="Di Stilio V.S."/>
        </authorList>
    </citation>
    <scope>NUCLEOTIDE SEQUENCE [LARGE SCALE GENOMIC DNA]</scope>
    <source>
        <strain evidence="2">cv. WT478/WT964</strain>
        <tissue evidence="1">Leaves</tissue>
    </source>
</reference>
<dbReference type="Proteomes" id="UP000554482">
    <property type="component" value="Unassembled WGS sequence"/>
</dbReference>
<evidence type="ECO:0000313" key="1">
    <source>
        <dbReference type="EMBL" id="KAF5177825.1"/>
    </source>
</evidence>
<name>A0A7J6V0N6_THATH</name>
<evidence type="ECO:0000313" key="2">
    <source>
        <dbReference type="Proteomes" id="UP000554482"/>
    </source>
</evidence>
<organism evidence="1 2">
    <name type="scientific">Thalictrum thalictroides</name>
    <name type="common">Rue-anemone</name>
    <name type="synonym">Anemone thalictroides</name>
    <dbReference type="NCBI Taxonomy" id="46969"/>
    <lineage>
        <taxon>Eukaryota</taxon>
        <taxon>Viridiplantae</taxon>
        <taxon>Streptophyta</taxon>
        <taxon>Embryophyta</taxon>
        <taxon>Tracheophyta</taxon>
        <taxon>Spermatophyta</taxon>
        <taxon>Magnoliopsida</taxon>
        <taxon>Ranunculales</taxon>
        <taxon>Ranunculaceae</taxon>
        <taxon>Thalictroideae</taxon>
        <taxon>Thalictrum</taxon>
    </lineage>
</organism>
<keyword evidence="2" id="KW-1185">Reference proteome</keyword>
<proteinExistence type="predicted"/>